<dbReference type="AlphaFoldDB" id="A0A841Z8A5"/>
<sequence length="47" mass="5215">MKSRVASCAICGKSFTEIEELFLAINTETDCRDALSPSTEYVEITKI</sequence>
<protein>
    <submittedName>
        <fullName evidence="1">Uncharacterized protein</fullName>
    </submittedName>
</protein>
<comment type="caution">
    <text evidence="1">The sequence shown here is derived from an EMBL/GenBank/DDBJ whole genome shotgun (WGS) entry which is preliminary data.</text>
</comment>
<gene>
    <name evidence="1" type="ORF">HB943_09660</name>
</gene>
<evidence type="ECO:0000313" key="2">
    <source>
        <dbReference type="Proteomes" id="UP000564536"/>
    </source>
</evidence>
<name>A0A841Z8A5_9LIST</name>
<reference evidence="1 2" key="1">
    <citation type="submission" date="2020-03" db="EMBL/GenBank/DDBJ databases">
        <title>Soil Listeria distribution.</title>
        <authorList>
            <person name="Liao J."/>
            <person name="Wiedmann M."/>
        </authorList>
    </citation>
    <scope>NUCLEOTIDE SEQUENCE [LARGE SCALE GENOMIC DNA]</scope>
    <source>
        <strain evidence="1 2">FSL L7-1523</strain>
    </source>
</reference>
<dbReference type="RefSeq" id="WP_185426048.1">
    <property type="nucleotide sequence ID" value="NZ_JAARRL010000013.1"/>
</dbReference>
<organism evidence="1 2">
    <name type="scientific">Listeria weihenstephanensis</name>
    <dbReference type="NCBI Taxonomy" id="1006155"/>
    <lineage>
        <taxon>Bacteria</taxon>
        <taxon>Bacillati</taxon>
        <taxon>Bacillota</taxon>
        <taxon>Bacilli</taxon>
        <taxon>Bacillales</taxon>
        <taxon>Listeriaceae</taxon>
        <taxon>Listeria</taxon>
    </lineage>
</organism>
<dbReference type="Proteomes" id="UP000564536">
    <property type="component" value="Unassembled WGS sequence"/>
</dbReference>
<evidence type="ECO:0000313" key="1">
    <source>
        <dbReference type="EMBL" id="MBC1500872.1"/>
    </source>
</evidence>
<dbReference type="EMBL" id="JAARRL010000013">
    <property type="protein sequence ID" value="MBC1500872.1"/>
    <property type="molecule type" value="Genomic_DNA"/>
</dbReference>
<proteinExistence type="predicted"/>
<accession>A0A841Z8A5</accession>